<organism evidence="2 3">
    <name type="scientific">Mariniphaga sediminis</name>
    <dbReference type="NCBI Taxonomy" id="1628158"/>
    <lineage>
        <taxon>Bacteria</taxon>
        <taxon>Pseudomonadati</taxon>
        <taxon>Bacteroidota</taxon>
        <taxon>Bacteroidia</taxon>
        <taxon>Marinilabiliales</taxon>
        <taxon>Prolixibacteraceae</taxon>
        <taxon>Mariniphaga</taxon>
    </lineage>
</organism>
<feature type="signal peptide" evidence="1">
    <location>
        <begin position="1"/>
        <end position="20"/>
    </location>
</feature>
<feature type="chain" id="PRO_5017317525" evidence="1">
    <location>
        <begin position="21"/>
        <end position="582"/>
    </location>
</feature>
<dbReference type="SUPFAM" id="SSF48452">
    <property type="entry name" value="TPR-like"/>
    <property type="match status" value="1"/>
</dbReference>
<keyword evidence="3" id="KW-1185">Reference proteome</keyword>
<dbReference type="Pfam" id="PF12771">
    <property type="entry name" value="SusD-like_2"/>
    <property type="match status" value="2"/>
</dbReference>
<sequence>MKKIYKIIFAGLILIGVTNACSDFDELNTNPNSPSTEKVSPASVLASSMRKAFHEDRFEFWRGVVLHAERFAAHLEGGYSGCWWNGNSSYTYSEDWTAATWSSYNSNSNNGYGGPLFANLKILLDYYANNPDEIYASEYVGIANTIRAFQFLKISDLFGDIPYTEHGNIEIPSPAYDSQQDIYNDLEAILKKMVEENLNSDVNISSLDKFDLVYSGNVRKWQKFANALRLRMALRRSMADPNGASQILASIVQYPLPESNADNLRIARTKSTVDLQNQYYGFFKTWPGNLGGETYSWDGYNLTWGPGPGAFIPAYAIIEYMKGSELYASEVNASGSADVNINPIAGIYDPRIDKYFMPPKGDASNEHKGMPARAIYMLDNGTITSINSHPVEGNVKNYSWMHPSIWYDGGTWDPVSLDYAEVCLALAEATERDLISYEKTAAEWLSEGLQASCERWDAELGSFADDVVAKYNAASDEETKLEILYVERWISAYTVPHQAWSIVRRAQSPEFCYLDRDMKLVGNYVEADGSVTSNKVLARYAEGSTNFVLPQRMRIPESEQAVNSNVPEANKAMSNKVWWANY</sequence>
<name>A0A399D4M7_9BACT</name>
<dbReference type="Gene3D" id="1.25.40.390">
    <property type="match status" value="2"/>
</dbReference>
<evidence type="ECO:0000256" key="1">
    <source>
        <dbReference type="SAM" id="SignalP"/>
    </source>
</evidence>
<dbReference type="Proteomes" id="UP000266441">
    <property type="component" value="Unassembled WGS sequence"/>
</dbReference>
<dbReference type="AlphaFoldDB" id="A0A399D4M7"/>
<reference evidence="2 3" key="1">
    <citation type="journal article" date="2015" name="Int. J. Syst. Evol. Microbiol.">
        <title>Mariniphaga sediminis sp. nov., isolated from coastal sediment.</title>
        <authorList>
            <person name="Wang F.Q."/>
            <person name="Shen Q.Y."/>
            <person name="Chen G.J."/>
            <person name="Du Z.J."/>
        </authorList>
    </citation>
    <scope>NUCLEOTIDE SEQUENCE [LARGE SCALE GENOMIC DNA]</scope>
    <source>
        <strain evidence="2 3">SY21</strain>
    </source>
</reference>
<dbReference type="InterPro" id="IPR011990">
    <property type="entry name" value="TPR-like_helical_dom_sf"/>
</dbReference>
<keyword evidence="1" id="KW-0732">Signal</keyword>
<dbReference type="InterPro" id="IPR041662">
    <property type="entry name" value="SusD-like_2"/>
</dbReference>
<evidence type="ECO:0000313" key="3">
    <source>
        <dbReference type="Proteomes" id="UP000266441"/>
    </source>
</evidence>
<proteinExistence type="predicted"/>
<comment type="caution">
    <text evidence="2">The sequence shown here is derived from an EMBL/GenBank/DDBJ whole genome shotgun (WGS) entry which is preliminary data.</text>
</comment>
<keyword evidence="2" id="KW-0449">Lipoprotein</keyword>
<gene>
    <name evidence="2" type="ORF">D1164_00040</name>
</gene>
<dbReference type="OrthoDB" id="1387301at2"/>
<dbReference type="EMBL" id="QWET01000001">
    <property type="protein sequence ID" value="RIH66864.1"/>
    <property type="molecule type" value="Genomic_DNA"/>
</dbReference>
<dbReference type="RefSeq" id="WP_119347890.1">
    <property type="nucleotide sequence ID" value="NZ_QWET01000001.1"/>
</dbReference>
<protein>
    <submittedName>
        <fullName evidence="2">SusD/RagB family nutrient-binding outer membrane lipoprotein</fullName>
    </submittedName>
</protein>
<accession>A0A399D4M7</accession>
<evidence type="ECO:0000313" key="2">
    <source>
        <dbReference type="EMBL" id="RIH66864.1"/>
    </source>
</evidence>